<gene>
    <name evidence="5" type="ORF">POM88_037860</name>
</gene>
<dbReference type="Pfam" id="PF03828">
    <property type="entry name" value="PAP_assoc"/>
    <property type="match status" value="1"/>
</dbReference>
<evidence type="ECO:0000256" key="3">
    <source>
        <dbReference type="ARBA" id="ARBA00022842"/>
    </source>
</evidence>
<protein>
    <recommendedName>
        <fullName evidence="4">PAP-associated domain-containing protein</fullName>
    </recommendedName>
</protein>
<sequence length="119" mass="12980">MTSRLVHSIRAKLVNSVWCRGSQCIATLHSSFLIKFDFKKDAISVIGGKIVSKQSLGWGGGEQKYNLAIVDPFGDENIGRTVSPLGIDLIKGAFREAESILAGSRPHDLFKPVEDSHVN</sequence>
<dbReference type="EMBL" id="JAUIZM010000008">
    <property type="protein sequence ID" value="KAK1371768.1"/>
    <property type="molecule type" value="Genomic_DNA"/>
</dbReference>
<keyword evidence="1" id="KW-0808">Transferase</keyword>
<evidence type="ECO:0000313" key="6">
    <source>
        <dbReference type="Proteomes" id="UP001237642"/>
    </source>
</evidence>
<dbReference type="GO" id="GO:0031123">
    <property type="term" value="P:RNA 3'-end processing"/>
    <property type="evidence" value="ECO:0007669"/>
    <property type="project" value="TreeGrafter"/>
</dbReference>
<comment type="caution">
    <text evidence="5">The sequence shown here is derived from an EMBL/GenBank/DDBJ whole genome shotgun (WGS) entry which is preliminary data.</text>
</comment>
<dbReference type="PANTHER" id="PTHR12271:SF40">
    <property type="entry name" value="POLY(A) RNA POLYMERASE GLD2"/>
    <property type="match status" value="1"/>
</dbReference>
<proteinExistence type="predicted"/>
<evidence type="ECO:0000256" key="2">
    <source>
        <dbReference type="ARBA" id="ARBA00022723"/>
    </source>
</evidence>
<organism evidence="5 6">
    <name type="scientific">Heracleum sosnowskyi</name>
    <dbReference type="NCBI Taxonomy" id="360622"/>
    <lineage>
        <taxon>Eukaryota</taxon>
        <taxon>Viridiplantae</taxon>
        <taxon>Streptophyta</taxon>
        <taxon>Embryophyta</taxon>
        <taxon>Tracheophyta</taxon>
        <taxon>Spermatophyta</taxon>
        <taxon>Magnoliopsida</taxon>
        <taxon>eudicotyledons</taxon>
        <taxon>Gunneridae</taxon>
        <taxon>Pentapetalae</taxon>
        <taxon>asterids</taxon>
        <taxon>campanulids</taxon>
        <taxon>Apiales</taxon>
        <taxon>Apiaceae</taxon>
        <taxon>Apioideae</taxon>
        <taxon>apioid superclade</taxon>
        <taxon>Tordylieae</taxon>
        <taxon>Tordyliinae</taxon>
        <taxon>Heracleum</taxon>
    </lineage>
</organism>
<accession>A0AAD8HRW4</accession>
<dbReference type="AlphaFoldDB" id="A0AAD8HRW4"/>
<feature type="domain" description="PAP-associated" evidence="4">
    <location>
        <begin position="35"/>
        <end position="77"/>
    </location>
</feature>
<evidence type="ECO:0000259" key="4">
    <source>
        <dbReference type="Pfam" id="PF03828"/>
    </source>
</evidence>
<dbReference type="SUPFAM" id="SSF81631">
    <property type="entry name" value="PAP/OAS1 substrate-binding domain"/>
    <property type="match status" value="1"/>
</dbReference>
<keyword evidence="2" id="KW-0479">Metal-binding</keyword>
<dbReference type="Gene3D" id="1.10.1410.10">
    <property type="match status" value="1"/>
</dbReference>
<reference evidence="5" key="2">
    <citation type="submission" date="2023-05" db="EMBL/GenBank/DDBJ databases">
        <authorList>
            <person name="Schelkunov M.I."/>
        </authorList>
    </citation>
    <scope>NUCLEOTIDE SEQUENCE</scope>
    <source>
        <strain evidence="5">Hsosn_3</strain>
        <tissue evidence="5">Leaf</tissue>
    </source>
</reference>
<evidence type="ECO:0000256" key="1">
    <source>
        <dbReference type="ARBA" id="ARBA00022679"/>
    </source>
</evidence>
<dbReference type="PANTHER" id="PTHR12271">
    <property type="entry name" value="POLY A POLYMERASE CID PAP -RELATED"/>
    <property type="match status" value="1"/>
</dbReference>
<keyword evidence="6" id="KW-1185">Reference proteome</keyword>
<dbReference type="Proteomes" id="UP001237642">
    <property type="component" value="Unassembled WGS sequence"/>
</dbReference>
<keyword evidence="3" id="KW-0460">Magnesium</keyword>
<dbReference type="InterPro" id="IPR002058">
    <property type="entry name" value="PAP_assoc"/>
</dbReference>
<dbReference type="GO" id="GO:0016779">
    <property type="term" value="F:nucleotidyltransferase activity"/>
    <property type="evidence" value="ECO:0007669"/>
    <property type="project" value="TreeGrafter"/>
</dbReference>
<name>A0AAD8HRW4_9APIA</name>
<evidence type="ECO:0000313" key="5">
    <source>
        <dbReference type="EMBL" id="KAK1371768.1"/>
    </source>
</evidence>
<reference evidence="5" key="1">
    <citation type="submission" date="2023-02" db="EMBL/GenBank/DDBJ databases">
        <title>Genome of toxic invasive species Heracleum sosnowskyi carries increased number of genes despite the absence of recent whole-genome duplications.</title>
        <authorList>
            <person name="Schelkunov M."/>
            <person name="Shtratnikova V."/>
            <person name="Makarenko M."/>
            <person name="Klepikova A."/>
            <person name="Omelchenko D."/>
            <person name="Novikova G."/>
            <person name="Obukhova E."/>
            <person name="Bogdanov V."/>
            <person name="Penin A."/>
            <person name="Logacheva M."/>
        </authorList>
    </citation>
    <scope>NUCLEOTIDE SEQUENCE</scope>
    <source>
        <strain evidence="5">Hsosn_3</strain>
        <tissue evidence="5">Leaf</tissue>
    </source>
</reference>
<dbReference type="GO" id="GO:0046872">
    <property type="term" value="F:metal ion binding"/>
    <property type="evidence" value="ECO:0007669"/>
    <property type="project" value="UniProtKB-KW"/>
</dbReference>